<feature type="region of interest" description="Disordered" evidence="1">
    <location>
        <begin position="156"/>
        <end position="193"/>
    </location>
</feature>
<proteinExistence type="predicted"/>
<dbReference type="Proteomes" id="UP000230750">
    <property type="component" value="Unassembled WGS sequence"/>
</dbReference>
<evidence type="ECO:0000256" key="1">
    <source>
        <dbReference type="SAM" id="MobiDB-lite"/>
    </source>
</evidence>
<sequence length="237" mass="26671">MGGYRVGRESPSTVKRHSVDYLGSGRGSPRSQGGESPYHSDSGRESPRYLGTSSSSRQSPSRFGISRTSQGSQERIQPFERSQSCSQGQDSLSQRVQHLLGSTEYVGGTSPRYYTEGGIDAYRQMDSDVGSPSRQYHPRSGSYTYYEAQDGVPMRRMHSTEDEDPVLRRTQQTAGWERQQDLSSTYQTQEGDLSRQLKGVEDADALTRRVQAMLMEDAQEERWIVCFRRQASPGQMK</sequence>
<dbReference type="EMBL" id="MRZV01000541">
    <property type="protein sequence ID" value="PIK48076.1"/>
    <property type="molecule type" value="Genomic_DNA"/>
</dbReference>
<feature type="region of interest" description="Disordered" evidence="1">
    <location>
        <begin position="1"/>
        <end position="94"/>
    </location>
</feature>
<gene>
    <name evidence="2" type="ORF">BSL78_15046</name>
</gene>
<organism evidence="2 3">
    <name type="scientific">Stichopus japonicus</name>
    <name type="common">Sea cucumber</name>
    <dbReference type="NCBI Taxonomy" id="307972"/>
    <lineage>
        <taxon>Eukaryota</taxon>
        <taxon>Metazoa</taxon>
        <taxon>Echinodermata</taxon>
        <taxon>Eleutherozoa</taxon>
        <taxon>Echinozoa</taxon>
        <taxon>Holothuroidea</taxon>
        <taxon>Aspidochirotacea</taxon>
        <taxon>Aspidochirotida</taxon>
        <taxon>Stichopodidae</taxon>
        <taxon>Apostichopus</taxon>
    </lineage>
</organism>
<comment type="caution">
    <text evidence="2">The sequence shown here is derived from an EMBL/GenBank/DDBJ whole genome shotgun (WGS) entry which is preliminary data.</text>
</comment>
<accession>A0A2G8KJA0</accession>
<dbReference type="AlphaFoldDB" id="A0A2G8KJA0"/>
<feature type="compositionally biased region" description="Low complexity" evidence="1">
    <location>
        <begin position="27"/>
        <end position="37"/>
    </location>
</feature>
<evidence type="ECO:0000313" key="3">
    <source>
        <dbReference type="Proteomes" id="UP000230750"/>
    </source>
</evidence>
<evidence type="ECO:0000313" key="2">
    <source>
        <dbReference type="EMBL" id="PIK48076.1"/>
    </source>
</evidence>
<reference evidence="2 3" key="1">
    <citation type="journal article" date="2017" name="PLoS Biol.">
        <title>The sea cucumber genome provides insights into morphological evolution and visceral regeneration.</title>
        <authorList>
            <person name="Zhang X."/>
            <person name="Sun L."/>
            <person name="Yuan J."/>
            <person name="Sun Y."/>
            <person name="Gao Y."/>
            <person name="Zhang L."/>
            <person name="Li S."/>
            <person name="Dai H."/>
            <person name="Hamel J.F."/>
            <person name="Liu C."/>
            <person name="Yu Y."/>
            <person name="Liu S."/>
            <person name="Lin W."/>
            <person name="Guo K."/>
            <person name="Jin S."/>
            <person name="Xu P."/>
            <person name="Storey K.B."/>
            <person name="Huan P."/>
            <person name="Zhang T."/>
            <person name="Zhou Y."/>
            <person name="Zhang J."/>
            <person name="Lin C."/>
            <person name="Li X."/>
            <person name="Xing L."/>
            <person name="Huo D."/>
            <person name="Sun M."/>
            <person name="Wang L."/>
            <person name="Mercier A."/>
            <person name="Li F."/>
            <person name="Yang H."/>
            <person name="Xiang J."/>
        </authorList>
    </citation>
    <scope>NUCLEOTIDE SEQUENCE [LARGE SCALE GENOMIC DNA]</scope>
    <source>
        <strain evidence="2">Shaxun</strain>
        <tissue evidence="2">Muscle</tissue>
    </source>
</reference>
<feature type="compositionally biased region" description="Polar residues" evidence="1">
    <location>
        <begin position="181"/>
        <end position="191"/>
    </location>
</feature>
<keyword evidence="3" id="KW-1185">Reference proteome</keyword>
<protein>
    <submittedName>
        <fullName evidence="2">Uncharacterized protein</fullName>
    </submittedName>
</protein>
<feature type="compositionally biased region" description="Polar residues" evidence="1">
    <location>
        <begin position="66"/>
        <end position="94"/>
    </location>
</feature>
<feature type="compositionally biased region" description="Low complexity" evidence="1">
    <location>
        <begin position="53"/>
        <end position="62"/>
    </location>
</feature>
<name>A0A2G8KJA0_STIJA</name>